<feature type="compositionally biased region" description="Low complexity" evidence="1">
    <location>
        <begin position="542"/>
        <end position="553"/>
    </location>
</feature>
<feature type="region of interest" description="Disordered" evidence="1">
    <location>
        <begin position="348"/>
        <end position="368"/>
    </location>
</feature>
<gene>
    <name evidence="2" type="ORF">SAMD00023353_2300890</name>
</gene>
<dbReference type="AlphaFoldDB" id="A0A1W2TGF5"/>
<feature type="compositionally biased region" description="Low complexity" evidence="1">
    <location>
        <begin position="681"/>
        <end position="695"/>
    </location>
</feature>
<dbReference type="OrthoDB" id="4760798at2759"/>
<feature type="region of interest" description="Disordered" evidence="1">
    <location>
        <begin position="264"/>
        <end position="314"/>
    </location>
</feature>
<reference evidence="2" key="1">
    <citation type="submission" date="2016-03" db="EMBL/GenBank/DDBJ databases">
        <title>Draft genome sequence of Rosellinia necatrix.</title>
        <authorList>
            <person name="Kanematsu S."/>
        </authorList>
    </citation>
    <scope>NUCLEOTIDE SEQUENCE [LARGE SCALE GENOMIC DNA]</scope>
    <source>
        <strain evidence="2">W97</strain>
    </source>
</reference>
<organism evidence="2">
    <name type="scientific">Rosellinia necatrix</name>
    <name type="common">White root-rot fungus</name>
    <dbReference type="NCBI Taxonomy" id="77044"/>
    <lineage>
        <taxon>Eukaryota</taxon>
        <taxon>Fungi</taxon>
        <taxon>Dikarya</taxon>
        <taxon>Ascomycota</taxon>
        <taxon>Pezizomycotina</taxon>
        <taxon>Sordariomycetes</taxon>
        <taxon>Xylariomycetidae</taxon>
        <taxon>Xylariales</taxon>
        <taxon>Xylariaceae</taxon>
        <taxon>Rosellinia</taxon>
    </lineage>
</organism>
<accession>A0A1W2TGF5</accession>
<feature type="compositionally biased region" description="Low complexity" evidence="1">
    <location>
        <begin position="577"/>
        <end position="604"/>
    </location>
</feature>
<protein>
    <submittedName>
        <fullName evidence="2">Uncharacterized protein</fullName>
    </submittedName>
</protein>
<feature type="compositionally biased region" description="Polar residues" evidence="1">
    <location>
        <begin position="471"/>
        <end position="484"/>
    </location>
</feature>
<dbReference type="STRING" id="77044.A0A1W2TGF5"/>
<feature type="region of interest" description="Disordered" evidence="1">
    <location>
        <begin position="454"/>
        <end position="743"/>
    </location>
</feature>
<evidence type="ECO:0000313" key="2">
    <source>
        <dbReference type="EMBL" id="GAP87179.2"/>
    </source>
</evidence>
<sequence>MCILMYYICSRCYYGYPAFTDCCPSMHPPLIYCPRSTQFKFHIVEEQQCYLHPHHAPPSHLGAKDYGNLRPANPPNLNPITEAVSGIPIARRDAANRPEAQQYLNDRHANATREEWLDHGTGITKTVYPTPVDPRITTCGGHRAQSTVDPYSTVPFYSQYPSYRGPRHQRYPYQATTVSAFHGSQVHALPGHTRTRVESPKQVTPGLVGSNGTCETQAPDARIQSRDSLRKNLEQLQRSNNAAYYVYSRHVKGGPSLALNCHNRPRSSSEPCAEPKVTGVAPLSLSRGGPETLQYSFDKESETNDEGSPAPKPLLMASGYTISSVDKTDAQSDALGCETRQTVVRDSTVHGVDTGGQSQPHSSRLRDDPAHNPVTTFNANLNSFRSSDGKVAVEAMARDMPGLNILKSRPPLLQQSKSKAAAPVQRLWSAVVSGTYLPSKASDLPQVQDAAPVCSVNTTPEPAPEPALKQPNPQQADAPTQPTTAPRIMDKPLNNSNNTSPVPARNEAAPRTWASMLREKSGTPKPRQAAKSAGAEAKDNNHNNNNNNSNKPNSVPLSVALPTTNHAFQPKKPTLPPEALAAAATCAPTPKPDATSPTSTSTSAIRGGSDDDASIMSDDSASVTEITTHSAADEKTVCPSQPADVATPTSSPSSPSSPPPRRSRTPSRDPKPTPAEPTPAEPQQQQQQQQQKQPPRLWSQLVGGSGAAAPPATARAGSDSLARSEESWPSLGSGDGRQRNASS</sequence>
<dbReference type="Proteomes" id="UP000054516">
    <property type="component" value="Unassembled WGS sequence"/>
</dbReference>
<keyword evidence="3" id="KW-1185">Reference proteome</keyword>
<name>A0A1W2TGF5_ROSNE</name>
<evidence type="ECO:0000313" key="3">
    <source>
        <dbReference type="Proteomes" id="UP000054516"/>
    </source>
</evidence>
<feature type="compositionally biased region" description="Low complexity" evidence="1">
    <location>
        <begin position="707"/>
        <end position="718"/>
    </location>
</feature>
<dbReference type="EMBL" id="DF977468">
    <property type="protein sequence ID" value="GAP87179.2"/>
    <property type="molecule type" value="Genomic_DNA"/>
</dbReference>
<proteinExistence type="predicted"/>
<dbReference type="OMA" id="NATREEW"/>
<evidence type="ECO:0000256" key="1">
    <source>
        <dbReference type="SAM" id="MobiDB-lite"/>
    </source>
</evidence>